<accession>A0A820IC21</accession>
<protein>
    <recommendedName>
        <fullName evidence="1">BRCT domain-containing protein</fullName>
    </recommendedName>
</protein>
<organism evidence="2 3">
    <name type="scientific">Adineta steineri</name>
    <dbReference type="NCBI Taxonomy" id="433720"/>
    <lineage>
        <taxon>Eukaryota</taxon>
        <taxon>Metazoa</taxon>
        <taxon>Spiralia</taxon>
        <taxon>Gnathifera</taxon>
        <taxon>Rotifera</taxon>
        <taxon>Eurotatoria</taxon>
        <taxon>Bdelloidea</taxon>
        <taxon>Adinetida</taxon>
        <taxon>Adinetidae</taxon>
        <taxon>Adineta</taxon>
    </lineage>
</organism>
<proteinExistence type="predicted"/>
<reference evidence="2" key="1">
    <citation type="submission" date="2021-02" db="EMBL/GenBank/DDBJ databases">
        <authorList>
            <person name="Nowell W R."/>
        </authorList>
    </citation>
    <scope>NUCLEOTIDE SEQUENCE</scope>
</reference>
<sequence>MSVLNGKTFVLELGSSIRFKAKQELINYLRQQNANISYILTASTDYVLVSNDIDTYKTRRAKQLGIPLLNVEYIYECRNLSIEKEPPNIKRFIVTSAEDKENFSKTGTIPVSGGGNSSTSAVKPIKFDLSKIKIWNSDDVE</sequence>
<name>A0A820IC21_9BILA</name>
<dbReference type="InterPro" id="IPR036420">
    <property type="entry name" value="BRCT_dom_sf"/>
</dbReference>
<evidence type="ECO:0000259" key="1">
    <source>
        <dbReference type="PROSITE" id="PS50172"/>
    </source>
</evidence>
<dbReference type="Proteomes" id="UP000663844">
    <property type="component" value="Unassembled WGS sequence"/>
</dbReference>
<dbReference type="InterPro" id="IPR001357">
    <property type="entry name" value="BRCT_dom"/>
</dbReference>
<dbReference type="AlphaFoldDB" id="A0A820IC21"/>
<dbReference type="SUPFAM" id="SSF52113">
    <property type="entry name" value="BRCT domain"/>
    <property type="match status" value="1"/>
</dbReference>
<gene>
    <name evidence="2" type="ORF">OXD698_LOCUS46557</name>
</gene>
<evidence type="ECO:0000313" key="2">
    <source>
        <dbReference type="EMBL" id="CAF4309656.1"/>
    </source>
</evidence>
<dbReference type="Pfam" id="PF00533">
    <property type="entry name" value="BRCT"/>
    <property type="match status" value="1"/>
</dbReference>
<dbReference type="SMART" id="SM00292">
    <property type="entry name" value="BRCT"/>
    <property type="match status" value="1"/>
</dbReference>
<dbReference type="EMBL" id="CAJOAZ010016895">
    <property type="protein sequence ID" value="CAF4309656.1"/>
    <property type="molecule type" value="Genomic_DNA"/>
</dbReference>
<feature type="domain" description="BRCT" evidence="1">
    <location>
        <begin position="1"/>
        <end position="77"/>
    </location>
</feature>
<comment type="caution">
    <text evidence="2">The sequence shown here is derived from an EMBL/GenBank/DDBJ whole genome shotgun (WGS) entry which is preliminary data.</text>
</comment>
<dbReference type="PROSITE" id="PS50172">
    <property type="entry name" value="BRCT"/>
    <property type="match status" value="1"/>
</dbReference>
<evidence type="ECO:0000313" key="3">
    <source>
        <dbReference type="Proteomes" id="UP000663844"/>
    </source>
</evidence>
<dbReference type="Gene3D" id="3.40.50.10190">
    <property type="entry name" value="BRCT domain"/>
    <property type="match status" value="1"/>
</dbReference>
<feature type="non-terminal residue" evidence="2">
    <location>
        <position position="141"/>
    </location>
</feature>